<feature type="compositionally biased region" description="Basic residues" evidence="2">
    <location>
        <begin position="812"/>
        <end position="823"/>
    </location>
</feature>
<evidence type="ECO:0000313" key="4">
    <source>
        <dbReference type="Proteomes" id="UP000593565"/>
    </source>
</evidence>
<feature type="compositionally biased region" description="Basic and acidic residues" evidence="2">
    <location>
        <begin position="796"/>
        <end position="811"/>
    </location>
</feature>
<feature type="region of interest" description="Disordered" evidence="2">
    <location>
        <begin position="853"/>
        <end position="924"/>
    </location>
</feature>
<feature type="region of interest" description="Disordered" evidence="2">
    <location>
        <begin position="281"/>
        <end position="658"/>
    </location>
</feature>
<name>A0A7J6BE50_AMEME</name>
<organism evidence="3 4">
    <name type="scientific">Ameiurus melas</name>
    <name type="common">Black bullhead</name>
    <name type="synonym">Silurus melas</name>
    <dbReference type="NCBI Taxonomy" id="219545"/>
    <lineage>
        <taxon>Eukaryota</taxon>
        <taxon>Metazoa</taxon>
        <taxon>Chordata</taxon>
        <taxon>Craniata</taxon>
        <taxon>Vertebrata</taxon>
        <taxon>Euteleostomi</taxon>
        <taxon>Actinopterygii</taxon>
        <taxon>Neopterygii</taxon>
        <taxon>Teleostei</taxon>
        <taxon>Ostariophysi</taxon>
        <taxon>Siluriformes</taxon>
        <taxon>Ictaluridae</taxon>
        <taxon>Ameiurus</taxon>
    </lineage>
</organism>
<dbReference type="EMBL" id="JAAGNN010000001">
    <property type="protein sequence ID" value="KAF4093376.1"/>
    <property type="molecule type" value="Genomic_DNA"/>
</dbReference>
<feature type="compositionally biased region" description="Basic residues" evidence="2">
    <location>
        <begin position="375"/>
        <end position="384"/>
    </location>
</feature>
<evidence type="ECO:0000256" key="2">
    <source>
        <dbReference type="SAM" id="MobiDB-lite"/>
    </source>
</evidence>
<reference evidence="3 4" key="1">
    <citation type="submission" date="2020-02" db="EMBL/GenBank/DDBJ databases">
        <title>A chromosome-scale genome assembly of the black bullhead catfish (Ameiurus melas).</title>
        <authorList>
            <person name="Wen M."/>
            <person name="Zham M."/>
            <person name="Cabau C."/>
            <person name="Klopp C."/>
            <person name="Donnadieu C."/>
            <person name="Roques C."/>
            <person name="Bouchez O."/>
            <person name="Lampietro C."/>
            <person name="Jouanno E."/>
            <person name="Herpin A."/>
            <person name="Louis A."/>
            <person name="Berthelot C."/>
            <person name="Parey E."/>
            <person name="Roest-Crollius H."/>
            <person name="Braasch I."/>
            <person name="Postlethwait J."/>
            <person name="Robinson-Rechavi M."/>
            <person name="Echchiki A."/>
            <person name="Begum T."/>
            <person name="Montfort J."/>
            <person name="Schartl M."/>
            <person name="Bobe J."/>
            <person name="Guiguen Y."/>
        </authorList>
    </citation>
    <scope>NUCLEOTIDE SEQUENCE [LARGE SCALE GENOMIC DNA]</scope>
    <source>
        <strain evidence="3">M_S1</strain>
        <tissue evidence="3">Blood</tissue>
    </source>
</reference>
<sequence>MSSHGARVPCESLLDNKRLNLIPIGRQLQRTPPTKISNTQTTCPSEEPAIMEEEDSQMVPEDGADGGKDDAMCPFVNGERKSYRRSSVTSASAKMWNADPEAFIQGMQGYQWTDADLEFVYHAKQQKRAQRLQQELSEVEKTLQVETQRLELAVASRDQLRFKLSKTLSCDVLLQLCKSVLSCSRTSDQLDGLGDKALLSLLDLQDVQRAVCEENTKISHLVRDAAKAQELRDVEEKAMRDMDICQKKISTLQANIDALKVELAGLKTRLLEKEASVVSQVPEKGRTLSRRAKPSTKAPKEKVLKETAEKEMARKEKAGKDTCEEGKMARKEKASKKTTLKKNVKKETSPEEIAPSETPSQVKTPVEMDTEKMSPKKKLKKTLKRSTENETVSMEMAEKGNIAPKIKASKKTNSKKAAETELAPDETASQVKTPEETAQEETAPEKMHPKVKYSNMAEVLEKGRKGSGTAKTPTMAPKDKGQNKTPLKRSTKNETVSMETAEKGNIAPKIKASKKTNSKKAAETKLAPDETASQVKTPEETAQEETALEKMPPKVKYSNMAEVLEKGRKGSGTAKTPTMVPKDKGQNKTPLKRSTKNETVSMETAEKGNTAPKIKAPKKTTSKTAAEKELVTDETTSQVKPEEIAQEDTAPEKMPPKVKYSNVVQALEKGRKGSRTAETSTTVRKDKALKAALTESTENKMTSMETVDKEMAENGNTAPKIKAPKKTAAKKNAKKELATHETVKTLEETAPEELPPKVKSLNVVVLKNGCKGSTTAKLSTIALKEKGLTKNALGETGEKETDQIEADDKGKSTRQVKAPKKVTSKNTAEKEMASQLKTLHENVLGELPLKVRAQKIMSPKKTDERAPEETSMEETRPKASKRKAPKKMASKKTADMEMPTELTVEGATSTKKMTSKVRGRKKMDLTKTAMQEIAEDEQNCLLQSMKNGLKGADTPKKEMAVKNKVKNETDPEETASEKMTLKEVDDKVTSMKAASNMKAPKKMPEKETILSRRASKEKEPKQKAGKNPSEDEDSLNAVQALGRARNAAKPPNSPLGSDPETLQVIIRGGKCVFLLML</sequence>
<feature type="compositionally biased region" description="Basic residues" evidence="2">
    <location>
        <begin position="722"/>
        <end position="733"/>
    </location>
</feature>
<feature type="compositionally biased region" description="Basic residues" evidence="2">
    <location>
        <begin position="878"/>
        <end position="890"/>
    </location>
</feature>
<feature type="coiled-coil region" evidence="1">
    <location>
        <begin position="242"/>
        <end position="276"/>
    </location>
</feature>
<feature type="compositionally biased region" description="Basic and acidic residues" evidence="2">
    <location>
        <begin position="953"/>
        <end position="989"/>
    </location>
</feature>
<keyword evidence="4" id="KW-1185">Reference proteome</keyword>
<feature type="compositionally biased region" description="Basic and acidic residues" evidence="2">
    <location>
        <begin position="298"/>
        <end position="332"/>
    </location>
</feature>
<comment type="caution">
    <text evidence="3">The sequence shown here is derived from an EMBL/GenBank/DDBJ whole genome shotgun (WGS) entry which is preliminary data.</text>
</comment>
<feature type="region of interest" description="Disordered" evidence="2">
    <location>
        <begin position="947"/>
        <end position="1062"/>
    </location>
</feature>
<proteinExistence type="predicted"/>
<feature type="coiled-coil region" evidence="1">
    <location>
        <begin position="122"/>
        <end position="149"/>
    </location>
</feature>
<accession>A0A7J6BE50</accession>
<feature type="compositionally biased region" description="Basic residues" evidence="2">
    <location>
        <begin position="333"/>
        <end position="344"/>
    </location>
</feature>
<evidence type="ECO:0000256" key="1">
    <source>
        <dbReference type="SAM" id="Coils"/>
    </source>
</evidence>
<evidence type="ECO:0000313" key="3">
    <source>
        <dbReference type="EMBL" id="KAF4093376.1"/>
    </source>
</evidence>
<protein>
    <submittedName>
        <fullName evidence="3">Uncharacterized protein</fullName>
    </submittedName>
</protein>
<feature type="region of interest" description="Disordered" evidence="2">
    <location>
        <begin position="712"/>
        <end position="737"/>
    </location>
</feature>
<dbReference type="AlphaFoldDB" id="A0A7J6BE50"/>
<dbReference type="Proteomes" id="UP000593565">
    <property type="component" value="Unassembled WGS sequence"/>
</dbReference>
<gene>
    <name evidence="3" type="ORF">AMELA_G00001450</name>
</gene>
<feature type="compositionally biased region" description="Basic and acidic residues" evidence="2">
    <location>
        <begin position="1002"/>
        <end position="1022"/>
    </location>
</feature>
<keyword evidence="1" id="KW-0175">Coiled coil</keyword>
<feature type="region of interest" description="Disordered" evidence="2">
    <location>
        <begin position="792"/>
        <end position="839"/>
    </location>
</feature>
<feature type="compositionally biased region" description="Basic and acidic residues" evidence="2">
    <location>
        <begin position="860"/>
        <end position="877"/>
    </location>
</feature>